<name>A0ABV5V498_9MICO</name>
<dbReference type="Pfam" id="PF12697">
    <property type="entry name" value="Abhydrolase_6"/>
    <property type="match status" value="1"/>
</dbReference>
<dbReference type="PANTHER" id="PTHR46118">
    <property type="entry name" value="PROTEIN ABHD11"/>
    <property type="match status" value="1"/>
</dbReference>
<dbReference type="PRINTS" id="PR00412">
    <property type="entry name" value="EPOXHYDRLASE"/>
</dbReference>
<dbReference type="GO" id="GO:0016787">
    <property type="term" value="F:hydrolase activity"/>
    <property type="evidence" value="ECO:0007669"/>
    <property type="project" value="UniProtKB-KW"/>
</dbReference>
<dbReference type="RefSeq" id="WP_141339321.1">
    <property type="nucleotide sequence ID" value="NZ_JBHMAX010000020.1"/>
</dbReference>
<dbReference type="InterPro" id="IPR029058">
    <property type="entry name" value="AB_hydrolase_fold"/>
</dbReference>
<dbReference type="Proteomes" id="UP001589613">
    <property type="component" value="Unassembled WGS sequence"/>
</dbReference>
<comment type="caution">
    <text evidence="3">The sequence shown here is derived from an EMBL/GenBank/DDBJ whole genome shotgun (WGS) entry which is preliminary data.</text>
</comment>
<sequence>MSSPSSAAGPAGLHSTLVGEQGPVVAFCHGLFGRGRNFGAIARALEPDYRSLLVDMPDHGRSRWTDAFDYGGAAELVAEHLRGTVAGDGPVHVVGHSMGGKIAMTMALAHPDLVDHLVVVDVSPVGSGAVGEFEHLLDSLARIDLDTVESLGDADEQLAQDVPQKTLRGFLLQNLRQDPAGGRLAWQPNLTMLRRDLATITSDIPHGGRTFDGPVLWVGGSDSDYIQDENVPGMRELFPQTRRVTVKDATHWVHSQKPEVFTAAVRRFLAS</sequence>
<evidence type="ECO:0000256" key="1">
    <source>
        <dbReference type="ARBA" id="ARBA00022801"/>
    </source>
</evidence>
<feature type="domain" description="AB hydrolase-1" evidence="2">
    <location>
        <begin position="27"/>
        <end position="263"/>
    </location>
</feature>
<accession>A0ABV5V498</accession>
<evidence type="ECO:0000313" key="4">
    <source>
        <dbReference type="Proteomes" id="UP001589613"/>
    </source>
</evidence>
<evidence type="ECO:0000259" key="2">
    <source>
        <dbReference type="Pfam" id="PF12697"/>
    </source>
</evidence>
<organism evidence="3 4">
    <name type="scientific">Ornithinimicrobium kibberense</name>
    <dbReference type="NCBI Taxonomy" id="282060"/>
    <lineage>
        <taxon>Bacteria</taxon>
        <taxon>Bacillati</taxon>
        <taxon>Actinomycetota</taxon>
        <taxon>Actinomycetes</taxon>
        <taxon>Micrococcales</taxon>
        <taxon>Ornithinimicrobiaceae</taxon>
        <taxon>Ornithinimicrobium</taxon>
    </lineage>
</organism>
<keyword evidence="4" id="KW-1185">Reference proteome</keyword>
<dbReference type="EMBL" id="JBHMAX010000020">
    <property type="protein sequence ID" value="MFB9732626.1"/>
    <property type="molecule type" value="Genomic_DNA"/>
</dbReference>
<dbReference type="InterPro" id="IPR000639">
    <property type="entry name" value="Epox_hydrolase-like"/>
</dbReference>
<reference evidence="3 4" key="1">
    <citation type="submission" date="2024-09" db="EMBL/GenBank/DDBJ databases">
        <authorList>
            <person name="Sun Q."/>
            <person name="Mori K."/>
        </authorList>
    </citation>
    <scope>NUCLEOTIDE SEQUENCE [LARGE SCALE GENOMIC DNA]</scope>
    <source>
        <strain evidence="3 4">JCM 12763</strain>
    </source>
</reference>
<gene>
    <name evidence="3" type="ORF">ACFFN0_11305</name>
</gene>
<keyword evidence="1 3" id="KW-0378">Hydrolase</keyword>
<dbReference type="InterPro" id="IPR000073">
    <property type="entry name" value="AB_hydrolase_1"/>
</dbReference>
<dbReference type="Gene3D" id="3.40.50.1820">
    <property type="entry name" value="alpha/beta hydrolase"/>
    <property type="match status" value="1"/>
</dbReference>
<dbReference type="SUPFAM" id="SSF53474">
    <property type="entry name" value="alpha/beta-Hydrolases"/>
    <property type="match status" value="1"/>
</dbReference>
<protein>
    <submittedName>
        <fullName evidence="3">Alpha/beta fold hydrolase</fullName>
    </submittedName>
</protein>
<dbReference type="PRINTS" id="PR00111">
    <property type="entry name" value="ABHYDROLASE"/>
</dbReference>
<proteinExistence type="predicted"/>
<evidence type="ECO:0000313" key="3">
    <source>
        <dbReference type="EMBL" id="MFB9732626.1"/>
    </source>
</evidence>
<dbReference type="PANTHER" id="PTHR46118:SF4">
    <property type="entry name" value="PROTEIN ABHD11"/>
    <property type="match status" value="1"/>
</dbReference>